<dbReference type="CDD" id="cd03225">
    <property type="entry name" value="ABC_cobalt_CbiO_domain1"/>
    <property type="match status" value="1"/>
</dbReference>
<dbReference type="PROSITE" id="PS50893">
    <property type="entry name" value="ABC_TRANSPORTER_2"/>
    <property type="match status" value="1"/>
</dbReference>
<dbReference type="InterPro" id="IPR003593">
    <property type="entry name" value="AAA+_ATPase"/>
</dbReference>
<comment type="similarity">
    <text evidence="2">Belongs to the ABC transporter superfamily.</text>
</comment>
<evidence type="ECO:0000256" key="4">
    <source>
        <dbReference type="ARBA" id="ARBA00022475"/>
    </source>
</evidence>
<keyword evidence="8" id="KW-0472">Membrane</keyword>
<dbReference type="PANTHER" id="PTHR43553">
    <property type="entry name" value="HEAVY METAL TRANSPORTER"/>
    <property type="match status" value="1"/>
</dbReference>
<dbReference type="Pfam" id="PF00005">
    <property type="entry name" value="ABC_tran"/>
    <property type="match status" value="1"/>
</dbReference>
<evidence type="ECO:0000256" key="5">
    <source>
        <dbReference type="ARBA" id="ARBA00022741"/>
    </source>
</evidence>
<dbReference type="GO" id="GO:0005524">
    <property type="term" value="F:ATP binding"/>
    <property type="evidence" value="ECO:0007669"/>
    <property type="project" value="UniProtKB-KW"/>
</dbReference>
<keyword evidence="7" id="KW-1278">Translocase</keyword>
<evidence type="ECO:0000256" key="6">
    <source>
        <dbReference type="ARBA" id="ARBA00022840"/>
    </source>
</evidence>
<keyword evidence="4" id="KW-1003">Cell membrane</keyword>
<dbReference type="OrthoDB" id="197875at2"/>
<evidence type="ECO:0000256" key="3">
    <source>
        <dbReference type="ARBA" id="ARBA00022448"/>
    </source>
</evidence>
<evidence type="ECO:0000256" key="7">
    <source>
        <dbReference type="ARBA" id="ARBA00022967"/>
    </source>
</evidence>
<dbReference type="RefSeq" id="WP_132082514.1">
    <property type="nucleotide sequence ID" value="NZ_SLUI01000012.1"/>
</dbReference>
<comment type="subcellular location">
    <subcellularLocation>
        <location evidence="1">Cell membrane</location>
        <topology evidence="1">Peripheral membrane protein</topology>
    </subcellularLocation>
</comment>
<evidence type="ECO:0000259" key="9">
    <source>
        <dbReference type="PROSITE" id="PS50893"/>
    </source>
</evidence>
<keyword evidence="3" id="KW-0813">Transport</keyword>
<evidence type="ECO:0000256" key="8">
    <source>
        <dbReference type="ARBA" id="ARBA00023136"/>
    </source>
</evidence>
<evidence type="ECO:0000313" key="10">
    <source>
        <dbReference type="EMBL" id="TCL35412.1"/>
    </source>
</evidence>
<dbReference type="InterPro" id="IPR015856">
    <property type="entry name" value="ABC_transpr_CbiO/EcfA_su"/>
</dbReference>
<feature type="domain" description="ABC transporter" evidence="9">
    <location>
        <begin position="2"/>
        <end position="235"/>
    </location>
</feature>
<dbReference type="InterPro" id="IPR027417">
    <property type="entry name" value="P-loop_NTPase"/>
</dbReference>
<dbReference type="GO" id="GO:0043190">
    <property type="term" value="C:ATP-binding cassette (ABC) transporter complex"/>
    <property type="evidence" value="ECO:0007669"/>
    <property type="project" value="TreeGrafter"/>
</dbReference>
<sequence length="272" mass="29920">MLELREVTFGYNHKQPVLKNVSMHVAAGEFLAIAGRNGSGKTTVTRLLTALKKPSAGSVLLNGENTAAFSPADMARHIGYVFQNPDRQIFRDTVAHEAAFGPEQLGFSPEEIKHSVDRALSLTGLTELAGAYPPTLSKGQKQRLTIASALAMQPKLLILDEPTSGQDSCERQKLLDLLLQLNSQGMAIILVTHDMEVIARYPQRVIVMAEGEKVFDNTPRHLFSGNYPVTEWSLDYPQAVAISLEVFPGEECVMSIDELYQKLQTKLGGDRQ</sequence>
<dbReference type="AlphaFoldDB" id="A0A4R1PU49"/>
<dbReference type="FunFam" id="3.40.50.300:FF:000224">
    <property type="entry name" value="Energy-coupling factor transporter ATP-binding protein EcfA"/>
    <property type="match status" value="1"/>
</dbReference>
<accession>A0A4R1PU49</accession>
<dbReference type="PROSITE" id="PS00211">
    <property type="entry name" value="ABC_TRANSPORTER_1"/>
    <property type="match status" value="1"/>
</dbReference>
<gene>
    <name evidence="10" type="ORF">EV210_11271</name>
</gene>
<organism evidence="10 11">
    <name type="scientific">Anaerospora hongkongensis</name>
    <dbReference type="NCBI Taxonomy" id="244830"/>
    <lineage>
        <taxon>Bacteria</taxon>
        <taxon>Bacillati</taxon>
        <taxon>Bacillota</taxon>
        <taxon>Negativicutes</taxon>
        <taxon>Selenomonadales</taxon>
        <taxon>Sporomusaceae</taxon>
        <taxon>Anaerospora</taxon>
    </lineage>
</organism>
<comment type="caution">
    <text evidence="10">The sequence shown here is derived from an EMBL/GenBank/DDBJ whole genome shotgun (WGS) entry which is preliminary data.</text>
</comment>
<keyword evidence="5" id="KW-0547">Nucleotide-binding</keyword>
<dbReference type="InterPro" id="IPR017871">
    <property type="entry name" value="ABC_transporter-like_CS"/>
</dbReference>
<proteinExistence type="inferred from homology"/>
<evidence type="ECO:0000256" key="1">
    <source>
        <dbReference type="ARBA" id="ARBA00004202"/>
    </source>
</evidence>
<evidence type="ECO:0000313" key="11">
    <source>
        <dbReference type="Proteomes" id="UP000295063"/>
    </source>
</evidence>
<dbReference type="Proteomes" id="UP000295063">
    <property type="component" value="Unassembled WGS sequence"/>
</dbReference>
<reference evidence="10 11" key="1">
    <citation type="submission" date="2019-03" db="EMBL/GenBank/DDBJ databases">
        <title>Genomic Encyclopedia of Type Strains, Phase IV (KMG-IV): sequencing the most valuable type-strain genomes for metagenomic binning, comparative biology and taxonomic classification.</title>
        <authorList>
            <person name="Goeker M."/>
        </authorList>
    </citation>
    <scope>NUCLEOTIDE SEQUENCE [LARGE SCALE GENOMIC DNA]</scope>
    <source>
        <strain evidence="10 11">DSM 15969</strain>
    </source>
</reference>
<dbReference type="InterPro" id="IPR003439">
    <property type="entry name" value="ABC_transporter-like_ATP-bd"/>
</dbReference>
<dbReference type="SUPFAM" id="SSF52540">
    <property type="entry name" value="P-loop containing nucleoside triphosphate hydrolases"/>
    <property type="match status" value="1"/>
</dbReference>
<dbReference type="SMART" id="SM00382">
    <property type="entry name" value="AAA"/>
    <property type="match status" value="1"/>
</dbReference>
<evidence type="ECO:0000256" key="2">
    <source>
        <dbReference type="ARBA" id="ARBA00005417"/>
    </source>
</evidence>
<dbReference type="InterPro" id="IPR050095">
    <property type="entry name" value="ECF_ABC_transporter_ATP-bd"/>
</dbReference>
<dbReference type="EMBL" id="SLUI01000012">
    <property type="protein sequence ID" value="TCL35412.1"/>
    <property type="molecule type" value="Genomic_DNA"/>
</dbReference>
<dbReference type="GO" id="GO:0016887">
    <property type="term" value="F:ATP hydrolysis activity"/>
    <property type="evidence" value="ECO:0007669"/>
    <property type="project" value="InterPro"/>
</dbReference>
<protein>
    <submittedName>
        <fullName evidence="10">Energy-coupling factor transport system ATP-binding protein</fullName>
    </submittedName>
</protein>
<keyword evidence="11" id="KW-1185">Reference proteome</keyword>
<dbReference type="GO" id="GO:0042626">
    <property type="term" value="F:ATPase-coupled transmembrane transporter activity"/>
    <property type="evidence" value="ECO:0007669"/>
    <property type="project" value="TreeGrafter"/>
</dbReference>
<name>A0A4R1PU49_9FIRM</name>
<keyword evidence="6 10" id="KW-0067">ATP-binding</keyword>
<dbReference type="Gene3D" id="3.40.50.300">
    <property type="entry name" value="P-loop containing nucleotide triphosphate hydrolases"/>
    <property type="match status" value="1"/>
</dbReference>
<dbReference type="PANTHER" id="PTHR43553:SF24">
    <property type="entry name" value="ENERGY-COUPLING FACTOR TRANSPORTER ATP-BINDING PROTEIN ECFA1"/>
    <property type="match status" value="1"/>
</dbReference>